<sequence>MTDQSLLKVFIVEDELLIRESLRNLLVTYEESHQIVYAGEASDGEIALSMMREIKPDILLTDIRMPFMDGLTLAKYAKELFPWLHVVIISGHQDFEYLQEAITVGVDGYLTKPILSKELDDVLKRIRGKREKKLLEQSNPLNQEIMIDFEYYKEHFVKKLKEGKYSADDLFEREKRLAITFVGKTFTILTAKLEPLSANKSFYYQLITRFSELFQADDHVLLTIFDNFTMVGIIAGNSFKESLNKAYYVADIIQYELRKQAIETFLIGIGSTTNRLSELASAIQKSEDALALTSFSPQQQIVELTVPSSRVPKEFSVTLMKLLEAESLNIPEILKDIETIQITDKTTNPLILNQAILDTFFLWIKQMDETSYDELTQEYSSSNLEMICQTPTLFKLTSRLLLEEVERLKKQERTDGAHSRADLLIQKCVDYLRENYNNPNLSLQFLADHLELSPAYLSTIFSQIEGITFIDYLTNIRMEQAKKLLTETQHKIIDITFEIGYNDPNYFSFTFKKRNGLSPKEYRKQHTKKARYDDQSH</sequence>
<dbReference type="PROSITE" id="PS50110">
    <property type="entry name" value="RESPONSE_REGULATORY"/>
    <property type="match status" value="1"/>
</dbReference>
<dbReference type="CDD" id="cd17536">
    <property type="entry name" value="REC_YesN-like"/>
    <property type="match status" value="1"/>
</dbReference>
<reference evidence="7 8" key="1">
    <citation type="submission" date="2013-02" db="EMBL/GenBank/DDBJ databases">
        <title>The Genome Sequence of Enterococcus pallens BAA-351.</title>
        <authorList>
            <consortium name="The Broad Institute Genome Sequencing Platform"/>
            <consortium name="The Broad Institute Genome Sequencing Center for Infectious Disease"/>
            <person name="Earl A.M."/>
            <person name="Gilmore M.S."/>
            <person name="Lebreton F."/>
            <person name="Walker B."/>
            <person name="Young S.K."/>
            <person name="Zeng Q."/>
            <person name="Gargeya S."/>
            <person name="Fitzgerald M."/>
            <person name="Haas B."/>
            <person name="Abouelleil A."/>
            <person name="Alvarado L."/>
            <person name="Arachchi H.M."/>
            <person name="Berlin A.M."/>
            <person name="Chapman S.B."/>
            <person name="Dewar J."/>
            <person name="Goldberg J."/>
            <person name="Griggs A."/>
            <person name="Gujja S."/>
            <person name="Hansen M."/>
            <person name="Howarth C."/>
            <person name="Imamovic A."/>
            <person name="Larimer J."/>
            <person name="McCowan C."/>
            <person name="Murphy C."/>
            <person name="Neiman D."/>
            <person name="Pearson M."/>
            <person name="Priest M."/>
            <person name="Roberts A."/>
            <person name="Saif S."/>
            <person name="Shea T."/>
            <person name="Sisk P."/>
            <person name="Sykes S."/>
            <person name="Wortman J."/>
            <person name="Nusbaum C."/>
            <person name="Birren B."/>
        </authorList>
    </citation>
    <scope>NUCLEOTIDE SEQUENCE [LARGE SCALE GENOMIC DNA]</scope>
    <source>
        <strain evidence="7 8">ATCC BAA-351</strain>
    </source>
</reference>
<dbReference type="Pfam" id="PF00072">
    <property type="entry name" value="Response_reg"/>
    <property type="match status" value="1"/>
</dbReference>
<dbReference type="SMART" id="SM00448">
    <property type="entry name" value="REC"/>
    <property type="match status" value="1"/>
</dbReference>
<accession>R2SY28</accession>
<protein>
    <recommendedName>
        <fullName evidence="9">AraC family transcriptional regulator</fullName>
    </recommendedName>
</protein>
<feature type="domain" description="HTH araC/xylS-type" evidence="5">
    <location>
        <begin position="426"/>
        <end position="525"/>
    </location>
</feature>
<dbReference type="GO" id="GO:0043565">
    <property type="term" value="F:sequence-specific DNA binding"/>
    <property type="evidence" value="ECO:0007669"/>
    <property type="project" value="InterPro"/>
</dbReference>
<dbReference type="RefSeq" id="WP_010755419.1">
    <property type="nucleotide sequence ID" value="NZ_ASWD01000002.1"/>
</dbReference>
<evidence type="ECO:0000256" key="2">
    <source>
        <dbReference type="ARBA" id="ARBA00023125"/>
    </source>
</evidence>
<evidence type="ECO:0000259" key="5">
    <source>
        <dbReference type="PROSITE" id="PS01124"/>
    </source>
</evidence>
<dbReference type="Pfam" id="PF12833">
    <property type="entry name" value="HTH_18"/>
    <property type="match status" value="1"/>
</dbReference>
<evidence type="ECO:0000256" key="4">
    <source>
        <dbReference type="PROSITE-ProRule" id="PRU00169"/>
    </source>
</evidence>
<evidence type="ECO:0000313" key="7">
    <source>
        <dbReference type="EMBL" id="EOH97686.1"/>
    </source>
</evidence>
<gene>
    <name evidence="7" type="ORF">UAU_00354</name>
</gene>
<dbReference type="PROSITE" id="PS00041">
    <property type="entry name" value="HTH_ARAC_FAMILY_1"/>
    <property type="match status" value="1"/>
</dbReference>
<dbReference type="STRING" id="160454.RV10_GL004877"/>
<keyword evidence="2" id="KW-0238">DNA-binding</keyword>
<dbReference type="InterPro" id="IPR018060">
    <property type="entry name" value="HTH_AraC"/>
</dbReference>
<dbReference type="PRINTS" id="PR00032">
    <property type="entry name" value="HTHARAC"/>
</dbReference>
<dbReference type="InterPro" id="IPR018062">
    <property type="entry name" value="HTH_AraC-typ_CS"/>
</dbReference>
<dbReference type="SUPFAM" id="SSF46689">
    <property type="entry name" value="Homeodomain-like"/>
    <property type="match status" value="2"/>
</dbReference>
<dbReference type="EMBL" id="AJAQ01000001">
    <property type="protein sequence ID" value="EOH97686.1"/>
    <property type="molecule type" value="Genomic_DNA"/>
</dbReference>
<keyword evidence="3" id="KW-0804">Transcription</keyword>
<name>R2SY28_9ENTE</name>
<dbReference type="PATRIC" id="fig|1158607.3.peg.355"/>
<keyword evidence="8" id="KW-1185">Reference proteome</keyword>
<dbReference type="AlphaFoldDB" id="R2SY28"/>
<dbReference type="eggNOG" id="COG2207">
    <property type="taxonomic scope" value="Bacteria"/>
</dbReference>
<dbReference type="Proteomes" id="UP000013782">
    <property type="component" value="Unassembled WGS sequence"/>
</dbReference>
<dbReference type="PROSITE" id="PS01124">
    <property type="entry name" value="HTH_ARAC_FAMILY_2"/>
    <property type="match status" value="1"/>
</dbReference>
<evidence type="ECO:0008006" key="9">
    <source>
        <dbReference type="Google" id="ProtNLM"/>
    </source>
</evidence>
<comment type="caution">
    <text evidence="7">The sequence shown here is derived from an EMBL/GenBank/DDBJ whole genome shotgun (WGS) entry which is preliminary data.</text>
</comment>
<dbReference type="InterPro" id="IPR011006">
    <property type="entry name" value="CheY-like_superfamily"/>
</dbReference>
<dbReference type="InterPro" id="IPR020449">
    <property type="entry name" value="Tscrpt_reg_AraC-type_HTH"/>
</dbReference>
<dbReference type="SMART" id="SM00342">
    <property type="entry name" value="HTH_ARAC"/>
    <property type="match status" value="1"/>
</dbReference>
<organism evidence="7 8">
    <name type="scientific">Enterococcus pallens ATCC BAA-351</name>
    <dbReference type="NCBI Taxonomy" id="1158607"/>
    <lineage>
        <taxon>Bacteria</taxon>
        <taxon>Bacillati</taxon>
        <taxon>Bacillota</taxon>
        <taxon>Bacilli</taxon>
        <taxon>Lactobacillales</taxon>
        <taxon>Enterococcaceae</taxon>
        <taxon>Enterococcus</taxon>
    </lineage>
</organism>
<dbReference type="InterPro" id="IPR001789">
    <property type="entry name" value="Sig_transdc_resp-reg_receiver"/>
</dbReference>
<dbReference type="OrthoDB" id="342399at2"/>
<keyword evidence="1" id="KW-0805">Transcription regulation</keyword>
<dbReference type="InterPro" id="IPR009057">
    <property type="entry name" value="Homeodomain-like_sf"/>
</dbReference>
<dbReference type="GO" id="GO:0003700">
    <property type="term" value="F:DNA-binding transcription factor activity"/>
    <property type="evidence" value="ECO:0007669"/>
    <property type="project" value="InterPro"/>
</dbReference>
<dbReference type="PANTHER" id="PTHR43280">
    <property type="entry name" value="ARAC-FAMILY TRANSCRIPTIONAL REGULATOR"/>
    <property type="match status" value="1"/>
</dbReference>
<dbReference type="Gene3D" id="3.40.50.2300">
    <property type="match status" value="1"/>
</dbReference>
<evidence type="ECO:0000256" key="3">
    <source>
        <dbReference type="ARBA" id="ARBA00023163"/>
    </source>
</evidence>
<feature type="domain" description="Response regulatory" evidence="6">
    <location>
        <begin position="8"/>
        <end position="127"/>
    </location>
</feature>
<feature type="modified residue" description="4-aspartylphosphate" evidence="4">
    <location>
        <position position="62"/>
    </location>
</feature>
<evidence type="ECO:0000259" key="6">
    <source>
        <dbReference type="PROSITE" id="PS50110"/>
    </source>
</evidence>
<evidence type="ECO:0000256" key="1">
    <source>
        <dbReference type="ARBA" id="ARBA00023015"/>
    </source>
</evidence>
<evidence type="ECO:0000313" key="8">
    <source>
        <dbReference type="Proteomes" id="UP000013782"/>
    </source>
</evidence>
<dbReference type="GO" id="GO:0000160">
    <property type="term" value="P:phosphorelay signal transduction system"/>
    <property type="evidence" value="ECO:0007669"/>
    <property type="project" value="InterPro"/>
</dbReference>
<dbReference type="HOGENOM" id="CLU_000445_5_0_9"/>
<dbReference type="SUPFAM" id="SSF52172">
    <property type="entry name" value="CheY-like"/>
    <property type="match status" value="1"/>
</dbReference>
<keyword evidence="4" id="KW-0597">Phosphoprotein</keyword>
<dbReference type="Gene3D" id="1.10.10.60">
    <property type="entry name" value="Homeodomain-like"/>
    <property type="match status" value="2"/>
</dbReference>
<dbReference type="eggNOG" id="COG4753">
    <property type="taxonomic scope" value="Bacteria"/>
</dbReference>
<dbReference type="PANTHER" id="PTHR43280:SF2">
    <property type="entry name" value="HTH-TYPE TRANSCRIPTIONAL REGULATOR EXSA"/>
    <property type="match status" value="1"/>
</dbReference>
<proteinExistence type="predicted"/>